<dbReference type="RefSeq" id="WP_060565650.1">
    <property type="nucleotide sequence ID" value="NZ_CP040006.1"/>
</dbReference>
<dbReference type="InterPro" id="IPR006045">
    <property type="entry name" value="Cupin_1"/>
</dbReference>
<reference evidence="6 7" key="1">
    <citation type="submission" date="2015-10" db="EMBL/GenBank/DDBJ databases">
        <title>Draft Genome of Actinomyces odontolyticus subsp. actinosynbacter strain XH001.</title>
        <authorList>
            <person name="Mclean J.S."/>
            <person name="He X."/>
        </authorList>
    </citation>
    <scope>NUCLEOTIDE SEQUENCE [LARGE SCALE GENOMIC DNA]</scope>
    <source>
        <strain evidence="6 7">XH001</strain>
    </source>
</reference>
<comment type="similarity">
    <text evidence="2 4">Belongs to the Nudix hydrolase family.</text>
</comment>
<dbReference type="InterPro" id="IPR020084">
    <property type="entry name" value="NUDIX_hydrolase_CS"/>
</dbReference>
<dbReference type="InterPro" id="IPR014710">
    <property type="entry name" value="RmlC-like_jellyroll"/>
</dbReference>
<evidence type="ECO:0000256" key="1">
    <source>
        <dbReference type="ARBA" id="ARBA00001946"/>
    </source>
</evidence>
<dbReference type="CDD" id="cd02208">
    <property type="entry name" value="cupin_RmlC-like"/>
    <property type="match status" value="1"/>
</dbReference>
<dbReference type="InterPro" id="IPR000086">
    <property type="entry name" value="NUDIX_hydrolase_dom"/>
</dbReference>
<evidence type="ECO:0000256" key="2">
    <source>
        <dbReference type="ARBA" id="ARBA00005582"/>
    </source>
</evidence>
<dbReference type="PROSITE" id="PS00893">
    <property type="entry name" value="NUDIX_BOX"/>
    <property type="match status" value="1"/>
</dbReference>
<evidence type="ECO:0000313" key="6">
    <source>
        <dbReference type="EMBL" id="KSW12813.1"/>
    </source>
</evidence>
<feature type="domain" description="Nudix hydrolase" evidence="5">
    <location>
        <begin position="157"/>
        <end position="287"/>
    </location>
</feature>
<name>A0A0V8RXP0_9ACTO</name>
<dbReference type="OrthoDB" id="4287477at2"/>
<sequence length="297" mass="33120">MTMFSTITSGEIRQALEHVSRQYLAGNLSRPQAVAHYDTSDLEIGITSYSDDASEQPHFHTQATEYQYMLSGWTQYLDTDTGEEHEFRAGDFYVIEPGTTYAQRSKRGTQILFIKVPSTNDKNVVTPGPDVEAWLASALRTTRVDYSHAPDAPAANSIVPAAAVAIEREGHILMLQRRDSGNWTLPGGTLEFGESLAECAVRELKEETGLDVRVTGIVGTYTDPDVRIAYSDGEVRQEFTVVFHGVSEGHEVSLDSESTGFRWVLKENLLDLRLADSQRRRLEDLLRYLADGTQRIA</sequence>
<dbReference type="EMBL" id="LLVT01000001">
    <property type="protein sequence ID" value="KSW12813.1"/>
    <property type="molecule type" value="Genomic_DNA"/>
</dbReference>
<evidence type="ECO:0000259" key="5">
    <source>
        <dbReference type="PROSITE" id="PS51462"/>
    </source>
</evidence>
<dbReference type="Gene3D" id="3.90.79.10">
    <property type="entry name" value="Nucleoside Triphosphate Pyrophosphohydrolase"/>
    <property type="match status" value="1"/>
</dbReference>
<dbReference type="Pfam" id="PF00190">
    <property type="entry name" value="Cupin_1"/>
    <property type="match status" value="1"/>
</dbReference>
<gene>
    <name evidence="6" type="ORF">APY09_00120</name>
</gene>
<accession>A0A0V8RXP0</accession>
<comment type="cofactor">
    <cofactor evidence="1">
        <name>Mg(2+)</name>
        <dbReference type="ChEBI" id="CHEBI:18420"/>
    </cofactor>
</comment>
<keyword evidence="3 4" id="KW-0378">Hydrolase</keyword>
<dbReference type="PANTHER" id="PTHR43046:SF16">
    <property type="entry name" value="ADP-RIBOSE PYROPHOSPHATASE YJHB-RELATED"/>
    <property type="match status" value="1"/>
</dbReference>
<dbReference type="PROSITE" id="PS51462">
    <property type="entry name" value="NUDIX"/>
    <property type="match status" value="1"/>
</dbReference>
<dbReference type="InterPro" id="IPR015797">
    <property type="entry name" value="NUDIX_hydrolase-like_dom_sf"/>
</dbReference>
<protein>
    <submittedName>
        <fullName evidence="6">NUDIX hydrolase</fullName>
    </submittedName>
</protein>
<dbReference type="Gene3D" id="2.60.120.10">
    <property type="entry name" value="Jelly Rolls"/>
    <property type="match status" value="1"/>
</dbReference>
<evidence type="ECO:0000256" key="4">
    <source>
        <dbReference type="RuleBase" id="RU003476"/>
    </source>
</evidence>
<dbReference type="PANTHER" id="PTHR43046">
    <property type="entry name" value="GDP-MANNOSE MANNOSYL HYDROLASE"/>
    <property type="match status" value="1"/>
</dbReference>
<dbReference type="InterPro" id="IPR020476">
    <property type="entry name" value="Nudix_hydrolase"/>
</dbReference>
<dbReference type="SUPFAM" id="SSF55811">
    <property type="entry name" value="Nudix"/>
    <property type="match status" value="1"/>
</dbReference>
<organism evidence="6 7">
    <name type="scientific">Schaalia odontolytica</name>
    <dbReference type="NCBI Taxonomy" id="1660"/>
    <lineage>
        <taxon>Bacteria</taxon>
        <taxon>Bacillati</taxon>
        <taxon>Actinomycetota</taxon>
        <taxon>Actinomycetes</taxon>
        <taxon>Actinomycetales</taxon>
        <taxon>Actinomycetaceae</taxon>
        <taxon>Schaalia</taxon>
    </lineage>
</organism>
<evidence type="ECO:0000313" key="7">
    <source>
        <dbReference type="Proteomes" id="UP000054686"/>
    </source>
</evidence>
<dbReference type="GO" id="GO:0016787">
    <property type="term" value="F:hydrolase activity"/>
    <property type="evidence" value="ECO:0007669"/>
    <property type="project" value="UniProtKB-KW"/>
</dbReference>
<proteinExistence type="inferred from homology"/>
<dbReference type="AlphaFoldDB" id="A0A0V8RXP0"/>
<evidence type="ECO:0000256" key="3">
    <source>
        <dbReference type="ARBA" id="ARBA00022801"/>
    </source>
</evidence>
<dbReference type="InterPro" id="IPR011051">
    <property type="entry name" value="RmlC_Cupin_sf"/>
</dbReference>
<comment type="caution">
    <text evidence="6">The sequence shown here is derived from an EMBL/GenBank/DDBJ whole genome shotgun (WGS) entry which is preliminary data.</text>
</comment>
<dbReference type="SUPFAM" id="SSF51182">
    <property type="entry name" value="RmlC-like cupins"/>
    <property type="match status" value="1"/>
</dbReference>
<dbReference type="Proteomes" id="UP000054686">
    <property type="component" value="Unassembled WGS sequence"/>
</dbReference>
<dbReference type="Pfam" id="PF00293">
    <property type="entry name" value="NUDIX"/>
    <property type="match status" value="1"/>
</dbReference>
<dbReference type="PRINTS" id="PR00502">
    <property type="entry name" value="NUDIXFAMILY"/>
</dbReference>